<comment type="catalytic activity">
    <reaction evidence="6">
        <text>L-homocysteine + H2O = 2-oxobutanoate + hydrogen sulfide + NH4(+) + H(+)</text>
        <dbReference type="Rhea" id="RHEA:14501"/>
        <dbReference type="ChEBI" id="CHEBI:15377"/>
        <dbReference type="ChEBI" id="CHEBI:15378"/>
        <dbReference type="ChEBI" id="CHEBI:16763"/>
        <dbReference type="ChEBI" id="CHEBI:28938"/>
        <dbReference type="ChEBI" id="CHEBI:29919"/>
        <dbReference type="ChEBI" id="CHEBI:58199"/>
        <dbReference type="EC" id="4.4.1.2"/>
    </reaction>
    <physiologicalReaction direction="left-to-right" evidence="6">
        <dbReference type="Rhea" id="RHEA:14502"/>
    </physiologicalReaction>
</comment>
<evidence type="ECO:0000256" key="6">
    <source>
        <dbReference type="ARBA" id="ARBA00048780"/>
    </source>
</evidence>
<accession>A0AB38XMJ4</accession>
<dbReference type="GO" id="GO:0019343">
    <property type="term" value="P:cysteine biosynthetic process via cystathionine"/>
    <property type="evidence" value="ECO:0007669"/>
    <property type="project" value="TreeGrafter"/>
</dbReference>
<dbReference type="RefSeq" id="WP_004804633.1">
    <property type="nucleotide sequence ID" value="NZ_CP116394.1"/>
</dbReference>
<dbReference type="InterPro" id="IPR015422">
    <property type="entry name" value="PyrdxlP-dep_Trfase_small"/>
</dbReference>
<dbReference type="AlphaFoldDB" id="A0AB38XMJ4"/>
<comment type="catalytic activity">
    <reaction evidence="7">
        <text>L-methionine + H2O = methanethiol + 2-oxobutanoate + NH4(+)</text>
        <dbReference type="Rhea" id="RHEA:23800"/>
        <dbReference type="ChEBI" id="CHEBI:15377"/>
        <dbReference type="ChEBI" id="CHEBI:16007"/>
        <dbReference type="ChEBI" id="CHEBI:16763"/>
        <dbReference type="ChEBI" id="CHEBI:28938"/>
        <dbReference type="ChEBI" id="CHEBI:57844"/>
        <dbReference type="EC" id="4.4.1.11"/>
    </reaction>
    <physiologicalReaction direction="left-to-right" evidence="7">
        <dbReference type="Rhea" id="RHEA:23801"/>
    </physiologicalReaction>
</comment>
<evidence type="ECO:0000256" key="2">
    <source>
        <dbReference type="ARBA" id="ARBA00009077"/>
    </source>
</evidence>
<evidence type="ECO:0000313" key="11">
    <source>
        <dbReference type="Proteomes" id="UP001211044"/>
    </source>
</evidence>
<name>A0AB38XMJ4_9ACTO</name>
<dbReference type="SUPFAM" id="SSF53383">
    <property type="entry name" value="PLP-dependent transferases"/>
    <property type="match status" value="1"/>
</dbReference>
<sequence>MSKRNTPLSIATRVVNDFSAARPHDQYQAVVPPIYLASTFAQHADGTPAAYGYQRSGNPTRGAVESAVAYVEGAEHALAFATGMAASATIFSSLKAGDRVLLTSSVYGGTFLFAEKFFEARAIEYQFVPDFNAITEIPSDTALIFVESPTNPTLRVTDIAHVAGLAKQSGARVVVDNTFSTSYLQDPLALGADAVVYSGTKYLGGHSDVLAGFILTNDEEWYASLKIASKALGNPLSPFDSYSILRGLKTLVIRMDRQQQNALELRKALEEHPAVERVLTPGWYSEKEAQIHARQSHGDGALFSFELKKGIDFHTFASHLNIIRFAVSLGSVETLICHPATMIHEDLTPEEREKAGISDQLLRLAVGIEDVADLRADLLGALSYVTPLNNEE</sequence>
<evidence type="ECO:0000256" key="4">
    <source>
        <dbReference type="ARBA" id="ARBA00047175"/>
    </source>
</evidence>
<feature type="modified residue" description="N6-(pyridoxal phosphate)lysine" evidence="8">
    <location>
        <position position="201"/>
    </location>
</feature>
<organism evidence="10 11">
    <name type="scientific">Winkia neuii subsp. anitrata</name>
    <dbReference type="NCBI Taxonomy" id="29318"/>
    <lineage>
        <taxon>Bacteria</taxon>
        <taxon>Bacillati</taxon>
        <taxon>Actinomycetota</taxon>
        <taxon>Actinomycetes</taxon>
        <taxon>Actinomycetales</taxon>
        <taxon>Actinomycetaceae</taxon>
        <taxon>Winkia</taxon>
    </lineage>
</organism>
<dbReference type="GO" id="GO:0008483">
    <property type="term" value="F:transaminase activity"/>
    <property type="evidence" value="ECO:0007669"/>
    <property type="project" value="UniProtKB-KW"/>
</dbReference>
<dbReference type="PIRSF" id="PIRSF001434">
    <property type="entry name" value="CGS"/>
    <property type="match status" value="1"/>
</dbReference>
<evidence type="ECO:0000256" key="7">
    <source>
        <dbReference type="ARBA" id="ARBA00052699"/>
    </source>
</evidence>
<keyword evidence="10" id="KW-0032">Aminotransferase</keyword>
<comment type="similarity">
    <text evidence="2 9">Belongs to the trans-sulfuration enzymes family.</text>
</comment>
<evidence type="ECO:0000313" key="10">
    <source>
        <dbReference type="EMBL" id="WCE45399.1"/>
    </source>
</evidence>
<evidence type="ECO:0000256" key="5">
    <source>
        <dbReference type="ARBA" id="ARBA00047199"/>
    </source>
</evidence>
<dbReference type="GO" id="GO:0019346">
    <property type="term" value="P:transsulfuration"/>
    <property type="evidence" value="ECO:0007669"/>
    <property type="project" value="InterPro"/>
</dbReference>
<dbReference type="CDD" id="cd00614">
    <property type="entry name" value="CGS_like"/>
    <property type="match status" value="1"/>
</dbReference>
<dbReference type="InterPro" id="IPR015424">
    <property type="entry name" value="PyrdxlP-dep_Trfase"/>
</dbReference>
<evidence type="ECO:0000256" key="3">
    <source>
        <dbReference type="ARBA" id="ARBA00022898"/>
    </source>
</evidence>
<proteinExistence type="inferred from homology"/>
<dbReference type="Proteomes" id="UP001211044">
    <property type="component" value="Chromosome"/>
</dbReference>
<dbReference type="GO" id="GO:0047982">
    <property type="term" value="F:homocysteine desulfhydrase activity"/>
    <property type="evidence" value="ECO:0007669"/>
    <property type="project" value="UniProtKB-EC"/>
</dbReference>
<dbReference type="GO" id="GO:0030170">
    <property type="term" value="F:pyridoxal phosphate binding"/>
    <property type="evidence" value="ECO:0007669"/>
    <property type="project" value="InterPro"/>
</dbReference>
<dbReference type="InterPro" id="IPR015421">
    <property type="entry name" value="PyrdxlP-dep_Trfase_major"/>
</dbReference>
<dbReference type="KEGG" id="wne:PIG85_06940"/>
<dbReference type="Gene3D" id="3.40.640.10">
    <property type="entry name" value="Type I PLP-dependent aspartate aminotransferase-like (Major domain)"/>
    <property type="match status" value="1"/>
</dbReference>
<dbReference type="FunFam" id="3.40.640.10:FF:000046">
    <property type="entry name" value="Cystathionine gamma-lyase"/>
    <property type="match status" value="1"/>
</dbReference>
<comment type="cofactor">
    <cofactor evidence="1 9">
        <name>pyridoxal 5'-phosphate</name>
        <dbReference type="ChEBI" id="CHEBI:597326"/>
    </cofactor>
</comment>
<dbReference type="GO" id="GO:0018826">
    <property type="term" value="F:methionine gamma-lyase activity"/>
    <property type="evidence" value="ECO:0007669"/>
    <property type="project" value="UniProtKB-EC"/>
</dbReference>
<evidence type="ECO:0000256" key="8">
    <source>
        <dbReference type="PIRSR" id="PIRSR001434-2"/>
    </source>
</evidence>
<gene>
    <name evidence="10" type="ORF">PIG85_06940</name>
</gene>
<dbReference type="GO" id="GO:0004123">
    <property type="term" value="F:cystathionine gamma-lyase activity"/>
    <property type="evidence" value="ECO:0007669"/>
    <property type="project" value="TreeGrafter"/>
</dbReference>
<dbReference type="PANTHER" id="PTHR11808">
    <property type="entry name" value="TRANS-SULFURATION ENZYME FAMILY MEMBER"/>
    <property type="match status" value="1"/>
</dbReference>
<keyword evidence="10" id="KW-0808">Transferase</keyword>
<reference evidence="10" key="1">
    <citation type="submission" date="2023-01" db="EMBL/GenBank/DDBJ databases">
        <title>Comparative Genomic Analysis of the Clinically-Derived Winkia Strain NY0527 Provides Evidence into the Taxonomic Reassignment of Winkia neuii and Characterizes Their Virulence Traits.</title>
        <authorList>
            <person name="Cai X."/>
            <person name="Peng Y."/>
            <person name="Li M."/>
            <person name="Qiu Y."/>
            <person name="Wang Y."/>
            <person name="Xu L."/>
            <person name="Hou Q."/>
        </authorList>
    </citation>
    <scope>NUCLEOTIDE SEQUENCE</scope>
    <source>
        <strain evidence="10">NY0527</strain>
    </source>
</reference>
<dbReference type="PANTHER" id="PTHR11808:SF15">
    <property type="entry name" value="CYSTATHIONINE GAMMA-LYASE"/>
    <property type="match status" value="1"/>
</dbReference>
<dbReference type="InterPro" id="IPR000277">
    <property type="entry name" value="Cys/Met-Metab_PyrdxlP-dep_enz"/>
</dbReference>
<dbReference type="Gene3D" id="3.90.1150.10">
    <property type="entry name" value="Aspartate Aminotransferase, domain 1"/>
    <property type="match status" value="1"/>
</dbReference>
<protein>
    <recommendedName>
        <fullName evidence="4">homocysteine desulfhydrase</fullName>
        <ecNumber evidence="4">4.4.1.2</ecNumber>
    </recommendedName>
    <alternativeName>
        <fullName evidence="5">Homocysteine desulfhydrase</fullName>
    </alternativeName>
</protein>
<evidence type="ECO:0000256" key="9">
    <source>
        <dbReference type="RuleBase" id="RU362118"/>
    </source>
</evidence>
<keyword evidence="3 8" id="KW-0663">Pyridoxal phosphate</keyword>
<evidence type="ECO:0000256" key="1">
    <source>
        <dbReference type="ARBA" id="ARBA00001933"/>
    </source>
</evidence>
<dbReference type="GO" id="GO:0005737">
    <property type="term" value="C:cytoplasm"/>
    <property type="evidence" value="ECO:0007669"/>
    <property type="project" value="TreeGrafter"/>
</dbReference>
<dbReference type="Pfam" id="PF01053">
    <property type="entry name" value="Cys_Met_Meta_PP"/>
    <property type="match status" value="1"/>
</dbReference>
<dbReference type="EMBL" id="CP116394">
    <property type="protein sequence ID" value="WCE45399.1"/>
    <property type="molecule type" value="Genomic_DNA"/>
</dbReference>
<dbReference type="EC" id="4.4.1.2" evidence="4"/>